<dbReference type="EMBL" id="RHJS01000002">
    <property type="protein sequence ID" value="RRK35307.1"/>
    <property type="molecule type" value="Genomic_DNA"/>
</dbReference>
<reference evidence="2" key="1">
    <citation type="submission" date="2018-10" db="EMBL/GenBank/DDBJ databases">
        <title>Schaedlerella arabinophila gen. nov. sp. nov., isolated from the mouse intestinal tract and comparative analysis with the genome of the closely related altered Schaedler flora strain ASF502.</title>
        <authorList>
            <person name="Miyake S."/>
            <person name="Soh M."/>
            <person name="Seedorf H."/>
        </authorList>
    </citation>
    <scope>NUCLEOTIDE SEQUENCE [LARGE SCALE GENOMIC DNA]</scope>
    <source>
        <strain evidence="2">DSM 106076</strain>
    </source>
</reference>
<protein>
    <submittedName>
        <fullName evidence="2">SAM-dependent methyltransferase</fullName>
    </submittedName>
</protein>
<feature type="region of interest" description="Disordered" evidence="1">
    <location>
        <begin position="160"/>
        <end position="204"/>
    </location>
</feature>
<gene>
    <name evidence="2" type="ORF">EBB54_11835</name>
</gene>
<feature type="compositionally biased region" description="Basic and acidic residues" evidence="1">
    <location>
        <begin position="168"/>
        <end position="195"/>
    </location>
</feature>
<dbReference type="SUPFAM" id="SSF53335">
    <property type="entry name" value="S-adenosyl-L-methionine-dependent methyltransferases"/>
    <property type="match status" value="1"/>
</dbReference>
<dbReference type="Gene3D" id="3.40.50.150">
    <property type="entry name" value="Vaccinia Virus protein VP39"/>
    <property type="match status" value="1"/>
</dbReference>
<evidence type="ECO:0000256" key="1">
    <source>
        <dbReference type="SAM" id="MobiDB-lite"/>
    </source>
</evidence>
<dbReference type="PANTHER" id="PTHR38451:SF1">
    <property type="entry name" value="TRNA (ADENINE(22)-N(1))-METHYLTRANSFERASE"/>
    <property type="match status" value="1"/>
</dbReference>
<dbReference type="PIRSF" id="PIRSF018637">
    <property type="entry name" value="TrmK"/>
    <property type="match status" value="1"/>
</dbReference>
<proteinExistence type="predicted"/>
<dbReference type="Pfam" id="PF12847">
    <property type="entry name" value="Methyltransf_18"/>
    <property type="match status" value="1"/>
</dbReference>
<dbReference type="AlphaFoldDB" id="A0A426DR50"/>
<dbReference type="Proteomes" id="UP000274920">
    <property type="component" value="Unassembled WGS sequence"/>
</dbReference>
<keyword evidence="2" id="KW-0808">Transferase</keyword>
<name>A0A426DR50_9FIRM</name>
<keyword evidence="3" id="KW-1185">Reference proteome</keyword>
<keyword evidence="2" id="KW-0489">Methyltransferase</keyword>
<evidence type="ECO:0000313" key="3">
    <source>
        <dbReference type="Proteomes" id="UP000274920"/>
    </source>
</evidence>
<organism evidence="2 3">
    <name type="scientific">Schaedlerella arabinosiphila</name>
    <dbReference type="NCBI Taxonomy" id="2044587"/>
    <lineage>
        <taxon>Bacteria</taxon>
        <taxon>Bacillati</taxon>
        <taxon>Bacillota</taxon>
        <taxon>Clostridia</taxon>
        <taxon>Lachnospirales</taxon>
        <taxon>Lachnospiraceae</taxon>
        <taxon>Schaedlerella</taxon>
    </lineage>
</organism>
<comment type="caution">
    <text evidence="2">The sequence shown here is derived from an EMBL/GenBank/DDBJ whole genome shotgun (WGS) entry which is preliminary data.</text>
</comment>
<dbReference type="InterPro" id="IPR029063">
    <property type="entry name" value="SAM-dependent_MTases_sf"/>
</dbReference>
<evidence type="ECO:0000313" key="2">
    <source>
        <dbReference type="EMBL" id="RRK35307.1"/>
    </source>
</evidence>
<dbReference type="PANTHER" id="PTHR38451">
    <property type="entry name" value="TRNA (ADENINE(22)-N(1))-METHYLTRANSFERASE"/>
    <property type="match status" value="1"/>
</dbReference>
<dbReference type="InterPro" id="IPR006901">
    <property type="entry name" value="TrmK"/>
</dbReference>
<dbReference type="RefSeq" id="WP_125130737.1">
    <property type="nucleotide sequence ID" value="NZ_RHJS01000002.1"/>
</dbReference>
<sequence length="273" mass="30550">MELSGRLQAVASLVTAGHRIADIGTDHAYIPIFLVQEGRSDSAIAMDVNEGPLKKAEEHVKESGMEGRIELRLSDGLEKLEPGEADTAVIAGMGGPLMLRILKAYPKTVGSLRELVLQPQSETAKVRAFLLEEGFLFLREELVKEDGKYYPMMKVVPPHDGSFGGPGKDGENRKEPVRQGIQPEKKDAEDNREPGCGKPETPDVWDETEVRYGKLLLEMRHPVLREYLLREEAIRLQILDGLLGQSGERITGRKRELEEELEYIRKGLKHYAV</sequence>
<accession>A0A426DR50</accession>
<dbReference type="GO" id="GO:0160105">
    <property type="term" value="F:tRNA (adenine(22)-N1)-methyltransferase activity"/>
    <property type="evidence" value="ECO:0007669"/>
    <property type="project" value="InterPro"/>
</dbReference>
<dbReference type="GO" id="GO:0032259">
    <property type="term" value="P:methylation"/>
    <property type="evidence" value="ECO:0007669"/>
    <property type="project" value="UniProtKB-KW"/>
</dbReference>